<feature type="compositionally biased region" description="Basic and acidic residues" evidence="1">
    <location>
        <begin position="26"/>
        <end position="40"/>
    </location>
</feature>
<sequence length="67" mass="7600">MTHGGDEEKEVSKWAESQGTSENSGDWEKGTRGIYSEHGKSLHPRQARAIEAHDLCYDCETGFHYMK</sequence>
<dbReference type="AlphaFoldDB" id="I4D6X9"/>
<feature type="compositionally biased region" description="Polar residues" evidence="1">
    <location>
        <begin position="15"/>
        <end position="24"/>
    </location>
</feature>
<evidence type="ECO:0000256" key="1">
    <source>
        <dbReference type="SAM" id="MobiDB-lite"/>
    </source>
</evidence>
<dbReference type="KEGG" id="dai:Desaci_2620"/>
<accession>I4D6X9</accession>
<proteinExistence type="predicted"/>
<organism evidence="2 3">
    <name type="scientific">Desulfosporosinus acidiphilus (strain DSM 22704 / JCM 16185 / SJ4)</name>
    <dbReference type="NCBI Taxonomy" id="646529"/>
    <lineage>
        <taxon>Bacteria</taxon>
        <taxon>Bacillati</taxon>
        <taxon>Bacillota</taxon>
        <taxon>Clostridia</taxon>
        <taxon>Eubacteriales</taxon>
        <taxon>Desulfitobacteriaceae</taxon>
        <taxon>Desulfosporosinus</taxon>
    </lineage>
</organism>
<feature type="compositionally biased region" description="Basic and acidic residues" evidence="1">
    <location>
        <begin position="1"/>
        <end position="13"/>
    </location>
</feature>
<gene>
    <name evidence="2" type="ordered locus">Desaci_2620</name>
</gene>
<dbReference type="Proteomes" id="UP000002892">
    <property type="component" value="Chromosome"/>
</dbReference>
<protein>
    <submittedName>
        <fullName evidence="2">Uncharacterized protein</fullName>
    </submittedName>
</protein>
<reference evidence="2 3" key="1">
    <citation type="journal article" date="2012" name="J. Bacteriol.">
        <title>Complete genome sequences of Desulfosporosinus orientis DSM765T, Desulfosporosinus youngiae DSM17734T, Desulfosporosinus meridiei DSM13257T, and Desulfosporosinus acidiphilus DSM22704T.</title>
        <authorList>
            <person name="Pester M."/>
            <person name="Brambilla E."/>
            <person name="Alazard D."/>
            <person name="Rattei T."/>
            <person name="Weinmaier T."/>
            <person name="Han J."/>
            <person name="Lucas S."/>
            <person name="Lapidus A."/>
            <person name="Cheng J.F."/>
            <person name="Goodwin L."/>
            <person name="Pitluck S."/>
            <person name="Peters L."/>
            <person name="Ovchinnikova G."/>
            <person name="Teshima H."/>
            <person name="Detter J.C."/>
            <person name="Han C.S."/>
            <person name="Tapia R."/>
            <person name="Land M.L."/>
            <person name="Hauser L."/>
            <person name="Kyrpides N.C."/>
            <person name="Ivanova N.N."/>
            <person name="Pagani I."/>
            <person name="Huntmann M."/>
            <person name="Wei C.L."/>
            <person name="Davenport K.W."/>
            <person name="Daligault H."/>
            <person name="Chain P.S."/>
            <person name="Chen A."/>
            <person name="Mavromatis K."/>
            <person name="Markowitz V."/>
            <person name="Szeto E."/>
            <person name="Mikhailova N."/>
            <person name="Pati A."/>
            <person name="Wagner M."/>
            <person name="Woyke T."/>
            <person name="Ollivier B."/>
            <person name="Klenk H.P."/>
            <person name="Spring S."/>
            <person name="Loy A."/>
        </authorList>
    </citation>
    <scope>NUCLEOTIDE SEQUENCE [LARGE SCALE GENOMIC DNA]</scope>
    <source>
        <strain evidence="3">DSM 22704 / JCM 16185 / SJ4</strain>
    </source>
</reference>
<feature type="region of interest" description="Disordered" evidence="1">
    <location>
        <begin position="1"/>
        <end position="44"/>
    </location>
</feature>
<name>I4D6X9_DESAJ</name>
<dbReference type="HOGENOM" id="CLU_2805397_0_0_9"/>
<evidence type="ECO:0000313" key="2">
    <source>
        <dbReference type="EMBL" id="AFM41553.1"/>
    </source>
</evidence>
<dbReference type="RefSeq" id="WP_014827550.1">
    <property type="nucleotide sequence ID" value="NC_018068.1"/>
</dbReference>
<keyword evidence="3" id="KW-1185">Reference proteome</keyword>
<dbReference type="EMBL" id="CP003639">
    <property type="protein sequence ID" value="AFM41553.1"/>
    <property type="molecule type" value="Genomic_DNA"/>
</dbReference>
<evidence type="ECO:0000313" key="3">
    <source>
        <dbReference type="Proteomes" id="UP000002892"/>
    </source>
</evidence>
<dbReference type="OrthoDB" id="1799418at2"/>